<sequence length="261" mass="28494">MQLSIVTTLDYAVRGPVDVLLQIEAAMIPEQRVIQARIDLPLLDHFARVSAQADIGERIWLRTAAPLQVRYEATVSVERMLADVDTLPAMPTYLLPGETVDYLMPSRYCTSDTFHEFVENEFGHLQGGARVAAIRDRIAATLTYEPGSSDAFTTAADTFKSCRGVCRDYAHLMIALVRASAIPARFASVYGLGVEPQDFHAVAEVFLDGAWHIVDATGMSSPDRIAKIGVGRDAADVSFLSSFGDVEMLSQTVEVNELVPA</sequence>
<dbReference type="PATRIC" id="fig|1114963.3.peg.2570"/>
<organism evidence="2 3">
    <name type="scientific">Novosphingobium barchaimii LL02</name>
    <dbReference type="NCBI Taxonomy" id="1114963"/>
    <lineage>
        <taxon>Bacteria</taxon>
        <taxon>Pseudomonadati</taxon>
        <taxon>Pseudomonadota</taxon>
        <taxon>Alphaproteobacteria</taxon>
        <taxon>Sphingomonadales</taxon>
        <taxon>Sphingomonadaceae</taxon>
        <taxon>Novosphingobium</taxon>
    </lineage>
</organism>
<comment type="caution">
    <text evidence="2">The sequence shown here is derived from an EMBL/GenBank/DDBJ whole genome shotgun (WGS) entry which is preliminary data.</text>
</comment>
<gene>
    <name evidence="2" type="ORF">V474_18665</name>
</gene>
<dbReference type="Proteomes" id="UP000052268">
    <property type="component" value="Unassembled WGS sequence"/>
</dbReference>
<dbReference type="Gene3D" id="3.10.620.30">
    <property type="match status" value="1"/>
</dbReference>
<dbReference type="Gene3D" id="2.60.40.2250">
    <property type="match status" value="1"/>
</dbReference>
<dbReference type="SUPFAM" id="SSF54001">
    <property type="entry name" value="Cysteine proteinases"/>
    <property type="match status" value="1"/>
</dbReference>
<evidence type="ECO:0000313" key="3">
    <source>
        <dbReference type="Proteomes" id="UP000052268"/>
    </source>
</evidence>
<evidence type="ECO:0000313" key="2">
    <source>
        <dbReference type="EMBL" id="KMS55082.1"/>
    </source>
</evidence>
<name>A0A0J7XTW4_9SPHN</name>
<dbReference type="AlphaFoldDB" id="A0A0J7XTW4"/>
<dbReference type="PANTHER" id="PTHR33490:SF12">
    <property type="entry name" value="BLL5557 PROTEIN"/>
    <property type="match status" value="1"/>
</dbReference>
<accession>A0A0J7XTW4</accession>
<dbReference type="RefSeq" id="WP_059151770.1">
    <property type="nucleotide sequence ID" value="NZ_KQ130454.1"/>
</dbReference>
<feature type="domain" description="Transglutaminase-like" evidence="1">
    <location>
        <begin position="158"/>
        <end position="218"/>
    </location>
</feature>
<dbReference type="EMBL" id="JACU01000005">
    <property type="protein sequence ID" value="KMS55082.1"/>
    <property type="molecule type" value="Genomic_DNA"/>
</dbReference>
<dbReference type="InterPro" id="IPR038765">
    <property type="entry name" value="Papain-like_cys_pep_sf"/>
</dbReference>
<dbReference type="OrthoDB" id="5438043at2"/>
<protein>
    <submittedName>
        <fullName evidence="2">Transglutaminase</fullName>
    </submittedName>
</protein>
<evidence type="ECO:0000259" key="1">
    <source>
        <dbReference type="SMART" id="SM00460"/>
    </source>
</evidence>
<dbReference type="Pfam" id="PF01841">
    <property type="entry name" value="Transglut_core"/>
    <property type="match status" value="1"/>
</dbReference>
<proteinExistence type="predicted"/>
<dbReference type="InterPro" id="IPR002931">
    <property type="entry name" value="Transglutaminase-like"/>
</dbReference>
<reference evidence="2 3" key="1">
    <citation type="journal article" date="2015" name="G3 (Bethesda)">
        <title>Insights into Ongoing Evolution of the Hexachlorocyclohexane Catabolic Pathway from Comparative Genomics of Ten Sphingomonadaceae Strains.</title>
        <authorList>
            <person name="Pearce S.L."/>
            <person name="Oakeshott J.G."/>
            <person name="Pandey G."/>
        </authorList>
    </citation>
    <scope>NUCLEOTIDE SEQUENCE [LARGE SCALE GENOMIC DNA]</scope>
    <source>
        <strain evidence="2 3">LL02</strain>
    </source>
</reference>
<keyword evidence="3" id="KW-1185">Reference proteome</keyword>
<dbReference type="SMART" id="SM00460">
    <property type="entry name" value="TGc"/>
    <property type="match status" value="1"/>
</dbReference>
<dbReference type="PANTHER" id="PTHR33490">
    <property type="entry name" value="BLR5614 PROTEIN-RELATED"/>
    <property type="match status" value="1"/>
</dbReference>